<evidence type="ECO:0000256" key="1">
    <source>
        <dbReference type="ARBA" id="ARBA00004141"/>
    </source>
</evidence>
<proteinExistence type="inferred from homology"/>
<evidence type="ECO:0000256" key="3">
    <source>
        <dbReference type="ARBA" id="ARBA00022692"/>
    </source>
</evidence>
<sequence>MTAAPALTRPVLAPVPRLLAALAPVLATSLSGLLFTSPNIPTWYAGLAKPAFTPPNWLFPVAWAILYALMALACWRVLGTAPSGGALRRTRTLALAAFFAQLALNAAWTPVFFAGHDPAGGLVVIVALLVMILWSVRLFLALDRAAALLLVPYAAWVAYASVLNAAIWWMN</sequence>
<dbReference type="Proteomes" id="UP001055167">
    <property type="component" value="Unassembled WGS sequence"/>
</dbReference>
<evidence type="ECO:0000256" key="4">
    <source>
        <dbReference type="ARBA" id="ARBA00022989"/>
    </source>
</evidence>
<accession>A0ABQ4QWY9</accession>
<reference evidence="7" key="2">
    <citation type="submission" date="2021-08" db="EMBL/GenBank/DDBJ databases">
        <authorList>
            <person name="Tani A."/>
            <person name="Ola A."/>
            <person name="Ogura Y."/>
            <person name="Katsura K."/>
            <person name="Hayashi T."/>
        </authorList>
    </citation>
    <scope>NUCLEOTIDE SEQUENCE</scope>
    <source>
        <strain evidence="7">KCTC 52305</strain>
    </source>
</reference>
<keyword evidence="5 6" id="KW-0472">Membrane</keyword>
<comment type="caution">
    <text evidence="7">The sequence shown here is derived from an EMBL/GenBank/DDBJ whole genome shotgun (WGS) entry which is preliminary data.</text>
</comment>
<dbReference type="Gene3D" id="1.20.1260.100">
    <property type="entry name" value="TspO/MBR protein"/>
    <property type="match status" value="1"/>
</dbReference>
<comment type="similarity">
    <text evidence="2">Belongs to the TspO/BZRP family.</text>
</comment>
<dbReference type="Pfam" id="PF03073">
    <property type="entry name" value="TspO_MBR"/>
    <property type="match status" value="1"/>
</dbReference>
<dbReference type="RefSeq" id="WP_128561084.1">
    <property type="nucleotide sequence ID" value="NZ_BPQH01000005.1"/>
</dbReference>
<dbReference type="InterPro" id="IPR004307">
    <property type="entry name" value="TspO_MBR"/>
</dbReference>
<feature type="transmembrane region" description="Helical" evidence="6">
    <location>
        <begin position="90"/>
        <end position="113"/>
    </location>
</feature>
<feature type="transmembrane region" description="Helical" evidence="6">
    <location>
        <begin position="147"/>
        <end position="170"/>
    </location>
</feature>
<dbReference type="PANTHER" id="PTHR10057:SF0">
    <property type="entry name" value="TRANSLOCATOR PROTEIN"/>
    <property type="match status" value="1"/>
</dbReference>
<comment type="subcellular location">
    <subcellularLocation>
        <location evidence="1">Membrane</location>
        <topology evidence="1">Multi-pass membrane protein</topology>
    </subcellularLocation>
</comment>
<feature type="transmembrane region" description="Helical" evidence="6">
    <location>
        <begin position="57"/>
        <end position="78"/>
    </location>
</feature>
<gene>
    <name evidence="7" type="primary">crtK-2_1</name>
    <name evidence="7" type="ORF">OPKNFCMD_1919</name>
</gene>
<keyword evidence="8" id="KW-1185">Reference proteome</keyword>
<protein>
    <submittedName>
        <fullName evidence="7">Tryptophan-rich protein TspO</fullName>
    </submittedName>
</protein>
<feature type="transmembrane region" description="Helical" evidence="6">
    <location>
        <begin position="18"/>
        <end position="37"/>
    </location>
</feature>
<evidence type="ECO:0000256" key="6">
    <source>
        <dbReference type="SAM" id="Phobius"/>
    </source>
</evidence>
<dbReference type="CDD" id="cd15904">
    <property type="entry name" value="TSPO_MBR"/>
    <property type="match status" value="1"/>
</dbReference>
<feature type="transmembrane region" description="Helical" evidence="6">
    <location>
        <begin position="119"/>
        <end position="140"/>
    </location>
</feature>
<organism evidence="7 8">
    <name type="scientific">Methylobacterium crusticola</name>
    <dbReference type="NCBI Taxonomy" id="1697972"/>
    <lineage>
        <taxon>Bacteria</taxon>
        <taxon>Pseudomonadati</taxon>
        <taxon>Pseudomonadota</taxon>
        <taxon>Alphaproteobacteria</taxon>
        <taxon>Hyphomicrobiales</taxon>
        <taxon>Methylobacteriaceae</taxon>
        <taxon>Methylobacterium</taxon>
    </lineage>
</organism>
<evidence type="ECO:0000313" key="8">
    <source>
        <dbReference type="Proteomes" id="UP001055167"/>
    </source>
</evidence>
<dbReference type="InterPro" id="IPR038330">
    <property type="entry name" value="TspO/MBR-related_sf"/>
</dbReference>
<evidence type="ECO:0000313" key="7">
    <source>
        <dbReference type="EMBL" id="GJD49189.1"/>
    </source>
</evidence>
<reference evidence="7" key="1">
    <citation type="journal article" date="2021" name="Front. Microbiol.">
        <title>Comprehensive Comparative Genomics and Phenotyping of Methylobacterium Species.</title>
        <authorList>
            <person name="Alessa O."/>
            <person name="Ogura Y."/>
            <person name="Fujitani Y."/>
            <person name="Takami H."/>
            <person name="Hayashi T."/>
            <person name="Sahin N."/>
            <person name="Tani A."/>
        </authorList>
    </citation>
    <scope>NUCLEOTIDE SEQUENCE</scope>
    <source>
        <strain evidence="7">KCTC 52305</strain>
    </source>
</reference>
<keyword evidence="4 6" id="KW-1133">Transmembrane helix</keyword>
<dbReference type="EMBL" id="BPQH01000005">
    <property type="protein sequence ID" value="GJD49189.1"/>
    <property type="molecule type" value="Genomic_DNA"/>
</dbReference>
<name>A0ABQ4QWY9_9HYPH</name>
<dbReference type="PIRSF" id="PIRSF005859">
    <property type="entry name" value="PBR"/>
    <property type="match status" value="1"/>
</dbReference>
<evidence type="ECO:0000256" key="2">
    <source>
        <dbReference type="ARBA" id="ARBA00007524"/>
    </source>
</evidence>
<dbReference type="PANTHER" id="PTHR10057">
    <property type="entry name" value="PERIPHERAL-TYPE BENZODIAZEPINE RECEPTOR"/>
    <property type="match status" value="1"/>
</dbReference>
<evidence type="ECO:0000256" key="5">
    <source>
        <dbReference type="ARBA" id="ARBA00023136"/>
    </source>
</evidence>
<keyword evidence="3 6" id="KW-0812">Transmembrane</keyword>